<dbReference type="InterPro" id="IPR000160">
    <property type="entry name" value="GGDEF_dom"/>
</dbReference>
<keyword evidence="6" id="KW-1185">Reference proteome</keyword>
<dbReference type="EC" id="2.7.7.65" evidence="1"/>
<comment type="caution">
    <text evidence="5">The sequence shown here is derived from an EMBL/GenBank/DDBJ whole genome shotgun (WGS) entry which is preliminary data.</text>
</comment>
<dbReference type="Pfam" id="PF00990">
    <property type="entry name" value="GGDEF"/>
    <property type="match status" value="1"/>
</dbReference>
<protein>
    <recommendedName>
        <fullName evidence="1">diguanylate cyclase</fullName>
        <ecNumber evidence="1">2.7.7.65</ecNumber>
    </recommendedName>
</protein>
<keyword evidence="3" id="KW-0472">Membrane</keyword>
<accession>A0ABS3ATS8</accession>
<keyword evidence="3" id="KW-1133">Transmembrane helix</keyword>
<evidence type="ECO:0000256" key="2">
    <source>
        <dbReference type="ARBA" id="ARBA00034247"/>
    </source>
</evidence>
<gene>
    <name evidence="5" type="ORF">JYU06_01220</name>
</gene>
<evidence type="ECO:0000256" key="1">
    <source>
        <dbReference type="ARBA" id="ARBA00012528"/>
    </source>
</evidence>
<evidence type="ECO:0000256" key="3">
    <source>
        <dbReference type="SAM" id="Phobius"/>
    </source>
</evidence>
<dbReference type="Gene3D" id="3.30.70.270">
    <property type="match status" value="1"/>
</dbReference>
<dbReference type="PANTHER" id="PTHR45138">
    <property type="entry name" value="REGULATORY COMPONENTS OF SENSORY TRANSDUCTION SYSTEM"/>
    <property type="match status" value="1"/>
</dbReference>
<dbReference type="Proteomes" id="UP000717534">
    <property type="component" value="Unassembled WGS sequence"/>
</dbReference>
<evidence type="ECO:0000313" key="6">
    <source>
        <dbReference type="Proteomes" id="UP000717534"/>
    </source>
</evidence>
<dbReference type="InterPro" id="IPR029787">
    <property type="entry name" value="Nucleotide_cyclase"/>
</dbReference>
<evidence type="ECO:0000259" key="4">
    <source>
        <dbReference type="PROSITE" id="PS50887"/>
    </source>
</evidence>
<dbReference type="CDD" id="cd01949">
    <property type="entry name" value="GGDEF"/>
    <property type="match status" value="1"/>
</dbReference>
<keyword evidence="3" id="KW-0812">Transmembrane</keyword>
<reference evidence="5 6" key="1">
    <citation type="submission" date="2021-02" db="EMBL/GenBank/DDBJ databases">
        <title>Activity-based single-cell genomes from oceanic crustal fluid captures similar information to metagenomic and metatranscriptomic surveys with orders of magnitude less sampling.</title>
        <authorList>
            <person name="D'Angelo T.S."/>
            <person name="Orcutt B.N."/>
        </authorList>
    </citation>
    <scope>NUCLEOTIDE SEQUENCE [LARGE SCALE GENOMIC DNA]</scope>
    <source>
        <strain evidence="5">AH-315-G02</strain>
    </source>
</reference>
<sequence length="479" mass="55831">MEQRKKLLLIVSLVLITGFVTTSLTSYYISRSSLREEIINSELPLTSDNIYSNIQKDILRPVFISSTMVTNTFLRDWVITGEKDKSKIIHYLAEIQEKYNTVTSFFVSEQTRIYYQTNGILKKISQGNERDKWYFRVRSMKSDYEINVDPDMANNDSMTIFINYRVFDYNHKFIGVTGVGLTVGAVKGLIKKYQKDYDREIVFIDKQGRIKLYGSNIFEKVKNIAEIKGLSAIADKILSTSNGHFIYKRNGQIFHLNTRYIPEFKWYLLVEKTEEKATRSIFNALLINLAWCTIITLIVIILVNITILYYQRRLEKMAKTDKLTGTYNRQAFDIVISQTLKDIQRKKYDLSIIMFDIDFFKKINDEFGHLAGDAQIKNIATIVMNLLRDSDIVCRWGGEEFVILLKECGLDEAYKMSEKIRKTVKKSPITYQDREIFSTISLGVTQYNPLEEQDDLILRVDKLMYLAKEKGRDRSEKQG</sequence>
<proteinExistence type="predicted"/>
<feature type="domain" description="GGDEF" evidence="4">
    <location>
        <begin position="348"/>
        <end position="479"/>
    </location>
</feature>
<dbReference type="NCBIfam" id="TIGR00254">
    <property type="entry name" value="GGDEF"/>
    <property type="match status" value="1"/>
</dbReference>
<organism evidence="5 6">
    <name type="scientific">Desulfotalea psychrophila</name>
    <dbReference type="NCBI Taxonomy" id="84980"/>
    <lineage>
        <taxon>Bacteria</taxon>
        <taxon>Pseudomonadati</taxon>
        <taxon>Thermodesulfobacteriota</taxon>
        <taxon>Desulfobulbia</taxon>
        <taxon>Desulfobulbales</taxon>
        <taxon>Desulfocapsaceae</taxon>
        <taxon>Desulfotalea</taxon>
    </lineage>
</organism>
<dbReference type="SMART" id="SM00267">
    <property type="entry name" value="GGDEF"/>
    <property type="match status" value="1"/>
</dbReference>
<dbReference type="InterPro" id="IPR043128">
    <property type="entry name" value="Rev_trsase/Diguanyl_cyclase"/>
</dbReference>
<feature type="transmembrane region" description="Helical" evidence="3">
    <location>
        <begin position="285"/>
        <end position="310"/>
    </location>
</feature>
<evidence type="ECO:0000313" key="5">
    <source>
        <dbReference type="EMBL" id="MBN4068134.1"/>
    </source>
</evidence>
<comment type="catalytic activity">
    <reaction evidence="2">
        <text>2 GTP = 3',3'-c-di-GMP + 2 diphosphate</text>
        <dbReference type="Rhea" id="RHEA:24898"/>
        <dbReference type="ChEBI" id="CHEBI:33019"/>
        <dbReference type="ChEBI" id="CHEBI:37565"/>
        <dbReference type="ChEBI" id="CHEBI:58805"/>
        <dbReference type="EC" id="2.7.7.65"/>
    </reaction>
</comment>
<dbReference type="InterPro" id="IPR050469">
    <property type="entry name" value="Diguanylate_Cyclase"/>
</dbReference>
<dbReference type="EMBL" id="JAFITO010000005">
    <property type="protein sequence ID" value="MBN4068134.1"/>
    <property type="molecule type" value="Genomic_DNA"/>
</dbReference>
<dbReference type="PANTHER" id="PTHR45138:SF9">
    <property type="entry name" value="DIGUANYLATE CYCLASE DGCM-RELATED"/>
    <property type="match status" value="1"/>
</dbReference>
<dbReference type="PROSITE" id="PS50887">
    <property type="entry name" value="GGDEF"/>
    <property type="match status" value="1"/>
</dbReference>
<name>A0ABS3ATS8_9BACT</name>
<dbReference type="SUPFAM" id="SSF55073">
    <property type="entry name" value="Nucleotide cyclase"/>
    <property type="match status" value="1"/>
</dbReference>
<dbReference type="Gene3D" id="3.30.450.20">
    <property type="entry name" value="PAS domain"/>
    <property type="match status" value="1"/>
</dbReference>